<dbReference type="EMBL" id="OC863675">
    <property type="protein sequence ID" value="CAD7631182.1"/>
    <property type="molecule type" value="Genomic_DNA"/>
</dbReference>
<dbReference type="Proteomes" id="UP000759131">
    <property type="component" value="Unassembled WGS sequence"/>
</dbReference>
<reference evidence="1" key="1">
    <citation type="submission" date="2020-11" db="EMBL/GenBank/DDBJ databases">
        <authorList>
            <person name="Tran Van P."/>
        </authorList>
    </citation>
    <scope>NUCLEOTIDE SEQUENCE</scope>
</reference>
<protein>
    <submittedName>
        <fullName evidence="1">Uncharacterized protein</fullName>
    </submittedName>
</protein>
<dbReference type="AlphaFoldDB" id="A0A7R9Q3M7"/>
<organism evidence="1">
    <name type="scientific">Medioppia subpectinata</name>
    <dbReference type="NCBI Taxonomy" id="1979941"/>
    <lineage>
        <taxon>Eukaryota</taxon>
        <taxon>Metazoa</taxon>
        <taxon>Ecdysozoa</taxon>
        <taxon>Arthropoda</taxon>
        <taxon>Chelicerata</taxon>
        <taxon>Arachnida</taxon>
        <taxon>Acari</taxon>
        <taxon>Acariformes</taxon>
        <taxon>Sarcoptiformes</taxon>
        <taxon>Oribatida</taxon>
        <taxon>Brachypylina</taxon>
        <taxon>Oppioidea</taxon>
        <taxon>Oppiidae</taxon>
        <taxon>Medioppia</taxon>
    </lineage>
</organism>
<evidence type="ECO:0000313" key="2">
    <source>
        <dbReference type="Proteomes" id="UP000759131"/>
    </source>
</evidence>
<keyword evidence="2" id="KW-1185">Reference proteome</keyword>
<sequence length="574" mass="63077">MLTIINNISAQVLVDRCPQIARFGPIRQIDLHLPQECQIESRVVFVVFANHFEHSSQQNAQFSDVSRNSIVVLGGVARLHERPVRSAHGLTEVRPFGHYLAAALAEQQYITPMDVAVTNALRVKVQHSCIQIHIIPEHMCRIKSRARVSEIGRRIGGGDRCPDNRSLAKAYGQFVGHNVRVIGQHFHTVFLHLVGQPPFGRRLTDRKLHKLTRVGLTHSHAPHIFGRIAANPREFTVKPDPIYLPIRPVAQCLPSVKVPDERELHLYSKLTQFIQIPYLCIRLNARPLNTLANPWPKPDPKTVRSLLMCASPEEPPGDGLAISGLYSVATRVGTAARGVDVVSVSLPVGRLYSDICQVSAIGHHNSARRQQCWRYLTALHTGPQGIGSSPVPIGFEYKYLTELTPMPFGPKSTAIHLVNISRAALDICQVSAISHHNSARREQCWRYLTALHTGPQDIGSSPDPIGFEIKSASVMGARDPMPALFTKISNLPNVLIVVSRSRSTSSSLVTSATTGSAFRPFSDTSVHSLQILDTLSALRPVITTLAPLLANSRAVAAPMPKLEPVIIATFPVKS</sequence>
<name>A0A7R9Q3M7_9ACAR</name>
<proteinExistence type="predicted"/>
<dbReference type="EMBL" id="CAJPIZ010009100">
    <property type="protein sequence ID" value="CAG2111612.1"/>
    <property type="molecule type" value="Genomic_DNA"/>
</dbReference>
<evidence type="ECO:0000313" key="1">
    <source>
        <dbReference type="EMBL" id="CAD7631182.1"/>
    </source>
</evidence>
<gene>
    <name evidence="1" type="ORF">OSB1V03_LOCUS11591</name>
</gene>
<accession>A0A7R9Q3M7</accession>